<feature type="domain" description="PAN-3" evidence="1">
    <location>
        <begin position="101"/>
        <end position="139"/>
    </location>
</feature>
<name>A0A9P9DQQ1_9PLEO</name>
<dbReference type="Pfam" id="PF08277">
    <property type="entry name" value="PAN_3"/>
    <property type="match status" value="1"/>
</dbReference>
<evidence type="ECO:0000313" key="3">
    <source>
        <dbReference type="Proteomes" id="UP000700596"/>
    </source>
</evidence>
<evidence type="ECO:0000313" key="2">
    <source>
        <dbReference type="EMBL" id="KAH7123643.1"/>
    </source>
</evidence>
<dbReference type="Proteomes" id="UP000700596">
    <property type="component" value="Unassembled WGS sequence"/>
</dbReference>
<dbReference type="OrthoDB" id="3944445at2759"/>
<reference evidence="2" key="1">
    <citation type="journal article" date="2021" name="Nat. Commun.">
        <title>Genetic determinants of endophytism in the Arabidopsis root mycobiome.</title>
        <authorList>
            <person name="Mesny F."/>
            <person name="Miyauchi S."/>
            <person name="Thiergart T."/>
            <person name="Pickel B."/>
            <person name="Atanasova L."/>
            <person name="Karlsson M."/>
            <person name="Huettel B."/>
            <person name="Barry K.W."/>
            <person name="Haridas S."/>
            <person name="Chen C."/>
            <person name="Bauer D."/>
            <person name="Andreopoulos W."/>
            <person name="Pangilinan J."/>
            <person name="LaButti K."/>
            <person name="Riley R."/>
            <person name="Lipzen A."/>
            <person name="Clum A."/>
            <person name="Drula E."/>
            <person name="Henrissat B."/>
            <person name="Kohler A."/>
            <person name="Grigoriev I.V."/>
            <person name="Martin F.M."/>
            <person name="Hacquard S."/>
        </authorList>
    </citation>
    <scope>NUCLEOTIDE SEQUENCE</scope>
    <source>
        <strain evidence="2">MPI-CAGE-CH-0243</strain>
    </source>
</reference>
<sequence length="371" mass="41989">MGVRSLVFTAVLITVCFNIFYFSASPSHKRNVRLRQNVKRNPSGGPINGYSVIGSVNPHSESELERRYDMVDCSQINGVIRDVDNKQLQIECGVIHSGQPIYVDTGKTFDDCLSSCAHNGQCVALAFEEISTRRCQLYDRLPPPHLTRGARHQHWLGAKVLNVNDGSQNEICTPKSLSRSEGDALGYVCATGLRYTPHPDRAVATIPTTSGTCSHLITNVQWDFFLYEPYFQNCQYFVGDIDTHECETDDSQRQTWDSGCFYSSCDAKPGPKPCSEVTYDEPEGEARGQLCDRFLTPQDYWISDARGSMTGSVEDCGRIPQSFEWHYFLYDGTKCLYYTYPFDKSGESWPWYGNQWKVFEKLCFKTCSGHT</sequence>
<organism evidence="2 3">
    <name type="scientific">Dendryphion nanum</name>
    <dbReference type="NCBI Taxonomy" id="256645"/>
    <lineage>
        <taxon>Eukaryota</taxon>
        <taxon>Fungi</taxon>
        <taxon>Dikarya</taxon>
        <taxon>Ascomycota</taxon>
        <taxon>Pezizomycotina</taxon>
        <taxon>Dothideomycetes</taxon>
        <taxon>Pleosporomycetidae</taxon>
        <taxon>Pleosporales</taxon>
        <taxon>Torulaceae</taxon>
        <taxon>Dendryphion</taxon>
    </lineage>
</organism>
<proteinExistence type="predicted"/>
<dbReference type="AlphaFoldDB" id="A0A9P9DQQ1"/>
<gene>
    <name evidence="2" type="ORF">B0J11DRAFT_506707</name>
</gene>
<protein>
    <recommendedName>
        <fullName evidence="1">PAN-3 domain-containing protein</fullName>
    </recommendedName>
</protein>
<dbReference type="EMBL" id="JAGMWT010000008">
    <property type="protein sequence ID" value="KAH7123643.1"/>
    <property type="molecule type" value="Genomic_DNA"/>
</dbReference>
<comment type="caution">
    <text evidence="2">The sequence shown here is derived from an EMBL/GenBank/DDBJ whole genome shotgun (WGS) entry which is preliminary data.</text>
</comment>
<accession>A0A9P9DQQ1</accession>
<dbReference type="InterPro" id="IPR006583">
    <property type="entry name" value="PAN-3_domain"/>
</dbReference>
<evidence type="ECO:0000259" key="1">
    <source>
        <dbReference type="Pfam" id="PF08277"/>
    </source>
</evidence>
<keyword evidence="3" id="KW-1185">Reference proteome</keyword>